<dbReference type="KEGG" id="npn:JI59_20660"/>
<dbReference type="AlphaFoldDB" id="G6EH52"/>
<evidence type="ECO:0000313" key="2">
    <source>
        <dbReference type="Proteomes" id="UP000004030"/>
    </source>
</evidence>
<evidence type="ECO:0000313" key="1">
    <source>
        <dbReference type="EMBL" id="EHJ59341.1"/>
    </source>
</evidence>
<keyword evidence="2" id="KW-1185">Reference proteome</keyword>
<name>G6EH52_9SPHN</name>
<gene>
    <name evidence="1" type="ORF">NSU_3673</name>
</gene>
<reference evidence="1 2" key="1">
    <citation type="journal article" date="2012" name="J. Bacteriol.">
        <title>Genome sequence of benzo(a)pyrene-degrading bacterium Novosphingobium pentaromativorans US6-1.</title>
        <authorList>
            <person name="Luo Y.R."/>
            <person name="Kang S.G."/>
            <person name="Kim S.J."/>
            <person name="Kim M.R."/>
            <person name="Li N."/>
            <person name="Lee J.H."/>
            <person name="Kwon K.K."/>
        </authorList>
    </citation>
    <scope>NUCLEOTIDE SEQUENCE [LARGE SCALE GENOMIC DNA]</scope>
    <source>
        <strain evidence="1 2">US6-1</strain>
    </source>
</reference>
<organism evidence="1 2">
    <name type="scientific">Novosphingobium pentaromativorans US6-1</name>
    <dbReference type="NCBI Taxonomy" id="1088721"/>
    <lineage>
        <taxon>Bacteria</taxon>
        <taxon>Pseudomonadati</taxon>
        <taxon>Pseudomonadota</taxon>
        <taxon>Alphaproteobacteria</taxon>
        <taxon>Sphingomonadales</taxon>
        <taxon>Sphingomonadaceae</taxon>
        <taxon>Novosphingobium</taxon>
    </lineage>
</organism>
<comment type="caution">
    <text evidence="1">The sequence shown here is derived from an EMBL/GenBank/DDBJ whole genome shotgun (WGS) entry which is preliminary data.</text>
</comment>
<dbReference type="EMBL" id="AGFM01000058">
    <property type="protein sequence ID" value="EHJ59341.1"/>
    <property type="molecule type" value="Genomic_DNA"/>
</dbReference>
<accession>G6EH52</accession>
<proteinExistence type="predicted"/>
<dbReference type="Proteomes" id="UP000004030">
    <property type="component" value="Unassembled WGS sequence"/>
</dbReference>
<dbReference type="PATRIC" id="fig|1088721.3.peg.3622"/>
<protein>
    <submittedName>
        <fullName evidence="1">Uncharacterized protein</fullName>
    </submittedName>
</protein>
<sequence length="81" mass="9295">MPQTSPHDWVLATENEAGPAQLHVIFSMLTEPACHHVRGEMVTGDCRFGSTSSDEKLRRVKRQRKIEVDLTQTEWTELMED</sequence>